<dbReference type="EMBL" id="JADCUA010000008">
    <property type="protein sequence ID" value="KAH9837631.1"/>
    <property type="molecule type" value="Genomic_DNA"/>
</dbReference>
<accession>A0ABQ8KI00</accession>
<name>A0ABQ8KI00_9APHY</name>
<evidence type="ECO:0000313" key="2">
    <source>
        <dbReference type="Proteomes" id="UP000814176"/>
    </source>
</evidence>
<reference evidence="1 2" key="1">
    <citation type="journal article" date="2021" name="Environ. Microbiol.">
        <title>Gene family expansions and transcriptome signatures uncover fungal adaptations to wood decay.</title>
        <authorList>
            <person name="Hage H."/>
            <person name="Miyauchi S."/>
            <person name="Viragh M."/>
            <person name="Drula E."/>
            <person name="Min B."/>
            <person name="Chaduli D."/>
            <person name="Navarro D."/>
            <person name="Favel A."/>
            <person name="Norest M."/>
            <person name="Lesage-Meessen L."/>
            <person name="Balint B."/>
            <person name="Merenyi Z."/>
            <person name="de Eugenio L."/>
            <person name="Morin E."/>
            <person name="Martinez A.T."/>
            <person name="Baldrian P."/>
            <person name="Stursova M."/>
            <person name="Martinez M.J."/>
            <person name="Novotny C."/>
            <person name="Magnuson J.K."/>
            <person name="Spatafora J.W."/>
            <person name="Maurice S."/>
            <person name="Pangilinan J."/>
            <person name="Andreopoulos W."/>
            <person name="LaButti K."/>
            <person name="Hundley H."/>
            <person name="Na H."/>
            <person name="Kuo A."/>
            <person name="Barry K."/>
            <person name="Lipzen A."/>
            <person name="Henrissat B."/>
            <person name="Riley R."/>
            <person name="Ahrendt S."/>
            <person name="Nagy L.G."/>
            <person name="Grigoriev I.V."/>
            <person name="Martin F."/>
            <person name="Rosso M.N."/>
        </authorList>
    </citation>
    <scope>NUCLEOTIDE SEQUENCE [LARGE SCALE GENOMIC DNA]</scope>
    <source>
        <strain evidence="1 2">CIRM-BRFM 1785</strain>
    </source>
</reference>
<evidence type="ECO:0000313" key="1">
    <source>
        <dbReference type="EMBL" id="KAH9837631.1"/>
    </source>
</evidence>
<organism evidence="1 2">
    <name type="scientific">Rhodofomes roseus</name>
    <dbReference type="NCBI Taxonomy" id="34475"/>
    <lineage>
        <taxon>Eukaryota</taxon>
        <taxon>Fungi</taxon>
        <taxon>Dikarya</taxon>
        <taxon>Basidiomycota</taxon>
        <taxon>Agaricomycotina</taxon>
        <taxon>Agaricomycetes</taxon>
        <taxon>Polyporales</taxon>
        <taxon>Rhodofomes</taxon>
    </lineage>
</organism>
<dbReference type="RefSeq" id="XP_047779669.1">
    <property type="nucleotide sequence ID" value="XM_047927340.1"/>
</dbReference>
<gene>
    <name evidence="1" type="ORF">C8Q71DRAFT_856830</name>
</gene>
<dbReference type="Proteomes" id="UP000814176">
    <property type="component" value="Unassembled WGS sequence"/>
</dbReference>
<proteinExistence type="predicted"/>
<dbReference type="GeneID" id="72008072"/>
<sequence>MPDPAIQEGSDDEKLHDVYQLLEAAKKYEVARAVEFAKRQCVASIAACPVRLYLAALHNGWEDAMKEAAWRSVYEVSDKYVPEMATVPATIYRRLLVYRQKCRQIINARRDISKLSAPNEKDASDDSYWGKDSWLGGPGESEARFWLNIHRFVQEEAVAGRQLNLQPDVVFPISIRAPSDNTGYEVVTTTPKHSRGRGDFLSSRVYSYQVPVPTPNPWIANRQTAIDIAKALAKVEL</sequence>
<comment type="caution">
    <text evidence="1">The sequence shown here is derived from an EMBL/GenBank/DDBJ whole genome shotgun (WGS) entry which is preliminary data.</text>
</comment>
<keyword evidence="2" id="KW-1185">Reference proteome</keyword>
<protein>
    <submittedName>
        <fullName evidence="1">Uncharacterized protein</fullName>
    </submittedName>
</protein>